<proteinExistence type="predicted"/>
<comment type="caution">
    <text evidence="1">The sequence shown here is derived from an EMBL/GenBank/DDBJ whole genome shotgun (WGS) entry which is preliminary data.</text>
</comment>
<dbReference type="Proteomes" id="UP000702425">
    <property type="component" value="Unassembled WGS sequence"/>
</dbReference>
<keyword evidence="2" id="KW-1185">Reference proteome</keyword>
<reference evidence="1 2" key="1">
    <citation type="journal article" date="2020" name="Sci. Rep.">
        <title>A novel cyanobacterial geosmin producer, revising GeoA distribution and dispersion patterns in Bacteria.</title>
        <authorList>
            <person name="Churro C."/>
            <person name="Semedo-Aguiar A.P."/>
            <person name="Silva A.D."/>
            <person name="Pereira-Leal J.B."/>
            <person name="Leite R.B."/>
        </authorList>
    </citation>
    <scope>NUCLEOTIDE SEQUENCE [LARGE SCALE GENOMIC DNA]</scope>
    <source>
        <strain evidence="1 2">IPMA8</strain>
    </source>
</reference>
<name>A0ABX2CR79_9CYAN</name>
<evidence type="ECO:0000313" key="2">
    <source>
        <dbReference type="Proteomes" id="UP000702425"/>
    </source>
</evidence>
<dbReference type="EMBL" id="SRRZ01000007">
    <property type="protein sequence ID" value="NQE32890.1"/>
    <property type="molecule type" value="Genomic_DNA"/>
</dbReference>
<evidence type="ECO:0008006" key="3">
    <source>
        <dbReference type="Google" id="ProtNLM"/>
    </source>
</evidence>
<evidence type="ECO:0000313" key="1">
    <source>
        <dbReference type="EMBL" id="NQE32890.1"/>
    </source>
</evidence>
<accession>A0ABX2CR79</accession>
<protein>
    <recommendedName>
        <fullName evidence="3">Recombinase family protein</fullName>
    </recommendedName>
</protein>
<dbReference type="RefSeq" id="WP_172185379.1">
    <property type="nucleotide sequence ID" value="NZ_CAWPPK010000285.1"/>
</dbReference>
<organism evidence="1 2">
    <name type="scientific">Microcoleus asticus IPMA8</name>
    <dbReference type="NCBI Taxonomy" id="2563858"/>
    <lineage>
        <taxon>Bacteria</taxon>
        <taxon>Bacillati</taxon>
        <taxon>Cyanobacteriota</taxon>
        <taxon>Cyanophyceae</taxon>
        <taxon>Oscillatoriophycideae</taxon>
        <taxon>Oscillatoriales</taxon>
        <taxon>Microcoleaceae</taxon>
        <taxon>Microcoleus</taxon>
        <taxon>Microcoleus asticus</taxon>
    </lineage>
</organism>
<dbReference type="SUPFAM" id="SSF52540">
    <property type="entry name" value="P-loop containing nucleoside triphosphate hydrolases"/>
    <property type="match status" value="1"/>
</dbReference>
<gene>
    <name evidence="1" type="ORF">E5S67_00607</name>
</gene>
<dbReference type="InterPro" id="IPR027417">
    <property type="entry name" value="P-loop_NTPase"/>
</dbReference>
<sequence>MVTNLHKLGTEASDSIWIVGAARSGKTARLVEQFCIWSQTVKPVPPKVSDRWRSGRRRAGQTAPAILVLAANGDNRLELADRIAVATQGKYTFHSTTPFGFFEQEVLLFWPLLVQSLDLRAQFPLRLQPETELELAARLWRRELDEGILQQTGVSPNRMVRRTLDLLQLAAVSGTPREEIPSILEQGFAGDGGSNNLWTSMGELLERWREWCLTRGLLTYGIVCELYWRYLLPDVTYQQHLASRYQAVLADDVDDYPAISGHLFDRMLDQGAAGAFSYNRDGGVRLGLGADTEYLARLENRCQSVENLDAKAGLAPEIGDVAVSLAVNSEGFYPLGLSLPGSVRSLQTTSRAQLLRETAEIIVDAVKSKAVEPQEIAVIAPGMDAIARYSLTEILARDGIAATSLNDQRPLSSTPEIRALLTLLALVYPGLGRLVDRDGAAEMLVVLGSQKHRSLETEDSNPTFNLKSQIPNQKSIDQVRAGLIADHCFCPDIDRPQLLAIKAFPRWDRLGHRAAAAYEQIVEWIEQQRSQQQERLLPSPIALLDRAIQKFLMNDRYLPYDRLAALRELMETAGHYWEIQGRLQRVEPTNAGDSETIARFIQLLRQGTVTANPFPVRSEGPEAQAVTLANIFQYRSSRRAHKWHFWLDAGSPLWLSGGAATLFGAPLFLRSQQGHPWQTEEETAADQQRLRRILLDLLSRCSLLYLCHSELAVNGQEQTGPLLPLIHSSVSCQQSA</sequence>